<feature type="binding site" evidence="17">
    <location>
        <position position="447"/>
    </location>
    <ligand>
        <name>AMP</name>
        <dbReference type="ChEBI" id="CHEBI:456215"/>
    </ligand>
</feature>
<evidence type="ECO:0000256" key="9">
    <source>
        <dbReference type="ARBA" id="ARBA00022958"/>
    </source>
</evidence>
<reference evidence="22 23" key="1">
    <citation type="submission" date="2016-10" db="EMBL/GenBank/DDBJ databases">
        <authorList>
            <person name="de Groot N.N."/>
        </authorList>
    </citation>
    <scope>NUCLEOTIDE SEQUENCE [LARGE SCALE GENOMIC DNA]</scope>
    <source>
        <strain evidence="22 23">CGMCC 1.7059</strain>
    </source>
</reference>
<dbReference type="GO" id="GO:0052856">
    <property type="term" value="F:NAD(P)HX epimerase activity"/>
    <property type="evidence" value="ECO:0007669"/>
    <property type="project" value="UniProtKB-UniRule"/>
</dbReference>
<keyword evidence="13" id="KW-0511">Multifunctional enzyme</keyword>
<accession>A0A1H2T7K9</accession>
<evidence type="ECO:0000256" key="15">
    <source>
        <dbReference type="ARBA" id="ARBA00048238"/>
    </source>
</evidence>
<dbReference type="InterPro" id="IPR000631">
    <property type="entry name" value="CARKD"/>
</dbReference>
<dbReference type="InterPro" id="IPR017953">
    <property type="entry name" value="Carbohydrate_kinase_pred_CS"/>
</dbReference>
<evidence type="ECO:0000313" key="23">
    <source>
        <dbReference type="Proteomes" id="UP000199675"/>
    </source>
</evidence>
<sequence>MNPADSASLPESLYSADSVRAMDRYLISQCQVPGFELMQRAAASAFRNLIRTWPEPGRLLVLCGAGNNGGDGYLVAASAARHGLDVDCVAVVDPQSLQGDASKACQVARNDGVEILLWRELDDGGRSVLFATAGLIVDALLGTGVAGAPRDPFGDVIRRCNASPAPVLAIDLPSGLDATTGHAAGDVVQASLTVTFIGLKTGLLTGQGANCAGEVVFESLDTGDQLPACGEAPMARRVDWWGLRELLPVRAAAAHKGYFGHMLIVAGDRGYGGAALLAAEAAIRSGAGLVTLATRPEHVMPALARCPSVMAQGVIHGSELAPLLARASLVVCGPGLGQSSWGQQMLQQVVSSGKPQVLDADALNLLSQRVPVTASNHILTPHPGEAARLLGLTAAEVEADRLAAAARIQQEYGGTVLLKGAGTVVTDGTEFVIVDGRNPGMATGGMGDVLSGMIGSLLAQLDSPLQAATMAAALHLASADRASQVKGYMGLIPNDVIDTLPRMLADAERLAARRLRAGLKGIDDAVDGE</sequence>
<evidence type="ECO:0000256" key="7">
    <source>
        <dbReference type="ARBA" id="ARBA00022840"/>
    </source>
</evidence>
<dbReference type="SUPFAM" id="SSF64153">
    <property type="entry name" value="YjeF N-terminal domain-like"/>
    <property type="match status" value="1"/>
</dbReference>
<dbReference type="AlphaFoldDB" id="A0A1H2T7K9"/>
<comment type="subunit">
    <text evidence="17">Homotetramer.</text>
</comment>
<dbReference type="GO" id="GO:0005524">
    <property type="term" value="F:ATP binding"/>
    <property type="evidence" value="ECO:0007669"/>
    <property type="project" value="UniProtKB-UniRule"/>
</dbReference>
<dbReference type="EC" id="5.1.99.6" evidence="19"/>
<evidence type="ECO:0000256" key="8">
    <source>
        <dbReference type="ARBA" id="ARBA00022857"/>
    </source>
</evidence>
<dbReference type="CDD" id="cd01171">
    <property type="entry name" value="YXKO-related"/>
    <property type="match status" value="1"/>
</dbReference>
<comment type="catalytic activity">
    <reaction evidence="16 17 19">
        <text>(6S)-NADPHX + ADP = AMP + phosphate + NADPH + H(+)</text>
        <dbReference type="Rhea" id="RHEA:32235"/>
        <dbReference type="ChEBI" id="CHEBI:15378"/>
        <dbReference type="ChEBI" id="CHEBI:43474"/>
        <dbReference type="ChEBI" id="CHEBI:57783"/>
        <dbReference type="ChEBI" id="CHEBI:64076"/>
        <dbReference type="ChEBI" id="CHEBI:456215"/>
        <dbReference type="ChEBI" id="CHEBI:456216"/>
        <dbReference type="EC" id="4.2.1.136"/>
    </reaction>
</comment>
<evidence type="ECO:0000256" key="19">
    <source>
        <dbReference type="PIRNR" id="PIRNR017184"/>
    </source>
</evidence>
<feature type="binding site" evidence="17">
    <location>
        <position position="448"/>
    </location>
    <ligand>
        <name>(6S)-NADPHX</name>
        <dbReference type="ChEBI" id="CHEBI:64076"/>
    </ligand>
</feature>
<keyword evidence="11 18" id="KW-0413">Isomerase</keyword>
<dbReference type="PROSITE" id="PS51383">
    <property type="entry name" value="YJEF_C_3"/>
    <property type="match status" value="1"/>
</dbReference>
<keyword evidence="12 17" id="KW-0456">Lyase</keyword>
<comment type="function">
    <text evidence="14 19">Bifunctional enzyme that catalyzes the epimerization of the S- and R-forms of NAD(P)HX and the dehydration of the S-form of NAD(P)HX at the expense of ADP, which is converted to AMP. This allows the repair of both epimers of NAD(P)HX, a damaged form of NAD(P)H that is a result of enzymatic or heat-dependent hydration.</text>
</comment>
<dbReference type="Gene3D" id="3.40.50.10260">
    <property type="entry name" value="YjeF N-terminal domain"/>
    <property type="match status" value="1"/>
</dbReference>
<evidence type="ECO:0000256" key="4">
    <source>
        <dbReference type="ARBA" id="ARBA00009524"/>
    </source>
</evidence>
<dbReference type="Gene3D" id="3.40.1190.20">
    <property type="match status" value="1"/>
</dbReference>
<dbReference type="HAMAP" id="MF_01966">
    <property type="entry name" value="NADHX_epimerase"/>
    <property type="match status" value="1"/>
</dbReference>
<comment type="catalytic activity">
    <reaction evidence="15 17 19">
        <text>(6S)-NADHX + ADP = AMP + phosphate + NADH + H(+)</text>
        <dbReference type="Rhea" id="RHEA:32223"/>
        <dbReference type="ChEBI" id="CHEBI:15378"/>
        <dbReference type="ChEBI" id="CHEBI:43474"/>
        <dbReference type="ChEBI" id="CHEBI:57945"/>
        <dbReference type="ChEBI" id="CHEBI:64074"/>
        <dbReference type="ChEBI" id="CHEBI:456215"/>
        <dbReference type="ChEBI" id="CHEBI:456216"/>
        <dbReference type="EC" id="4.2.1.136"/>
    </reaction>
</comment>
<dbReference type="GO" id="GO:0110051">
    <property type="term" value="P:metabolite repair"/>
    <property type="evidence" value="ECO:0007669"/>
    <property type="project" value="TreeGrafter"/>
</dbReference>
<evidence type="ECO:0000256" key="18">
    <source>
        <dbReference type="HAMAP-Rule" id="MF_01966"/>
    </source>
</evidence>
<keyword evidence="9 18" id="KW-0630">Potassium</keyword>
<evidence type="ECO:0000256" key="13">
    <source>
        <dbReference type="ARBA" id="ARBA00023268"/>
    </source>
</evidence>
<dbReference type="Proteomes" id="UP000199675">
    <property type="component" value="Unassembled WGS sequence"/>
</dbReference>
<evidence type="ECO:0000256" key="12">
    <source>
        <dbReference type="ARBA" id="ARBA00023239"/>
    </source>
</evidence>
<evidence type="ECO:0000256" key="10">
    <source>
        <dbReference type="ARBA" id="ARBA00023027"/>
    </source>
</evidence>
<dbReference type="GO" id="GO:0046872">
    <property type="term" value="F:metal ion binding"/>
    <property type="evidence" value="ECO:0007669"/>
    <property type="project" value="UniProtKB-UniRule"/>
</dbReference>
<comment type="similarity">
    <text evidence="18">Belongs to the NnrE/AIBP family.</text>
</comment>
<keyword evidence="6 17" id="KW-0547">Nucleotide-binding</keyword>
<dbReference type="EC" id="4.2.1.136" evidence="19"/>
<evidence type="ECO:0000313" key="22">
    <source>
        <dbReference type="EMBL" id="SDW39872.1"/>
    </source>
</evidence>
<organism evidence="22 23">
    <name type="scientific">Marinobacter mobilis</name>
    <dbReference type="NCBI Taxonomy" id="488533"/>
    <lineage>
        <taxon>Bacteria</taxon>
        <taxon>Pseudomonadati</taxon>
        <taxon>Pseudomonadota</taxon>
        <taxon>Gammaproteobacteria</taxon>
        <taxon>Pseudomonadales</taxon>
        <taxon>Marinobacteraceae</taxon>
        <taxon>Marinobacter</taxon>
    </lineage>
</organism>
<feature type="binding site" evidence="18">
    <location>
        <position position="138"/>
    </location>
    <ligand>
        <name>K(+)</name>
        <dbReference type="ChEBI" id="CHEBI:29103"/>
    </ligand>
</feature>
<evidence type="ECO:0000256" key="16">
    <source>
        <dbReference type="ARBA" id="ARBA00049209"/>
    </source>
</evidence>
<feature type="binding site" evidence="18">
    <location>
        <position position="171"/>
    </location>
    <ligand>
        <name>(6S)-NADPHX</name>
        <dbReference type="ChEBI" id="CHEBI:64076"/>
    </ligand>
</feature>
<evidence type="ECO:0000256" key="11">
    <source>
        <dbReference type="ARBA" id="ARBA00023235"/>
    </source>
</evidence>
<feature type="domain" description="YjeF C-terminal" evidence="20">
    <location>
        <begin position="239"/>
        <end position="507"/>
    </location>
</feature>
<keyword evidence="8 17" id="KW-0521">NADP</keyword>
<dbReference type="InterPro" id="IPR004443">
    <property type="entry name" value="YjeF_N_dom"/>
</dbReference>
<dbReference type="PANTHER" id="PTHR12592:SF0">
    <property type="entry name" value="ATP-DEPENDENT (S)-NAD(P)H-HYDRATE DEHYDRATASE"/>
    <property type="match status" value="1"/>
</dbReference>
<feature type="binding site" evidence="17">
    <location>
        <position position="274"/>
    </location>
    <ligand>
        <name>(6S)-NADPHX</name>
        <dbReference type="ChEBI" id="CHEBI:64076"/>
    </ligand>
</feature>
<dbReference type="NCBIfam" id="TIGR00197">
    <property type="entry name" value="yjeF_nterm"/>
    <property type="match status" value="1"/>
</dbReference>
<evidence type="ECO:0000259" key="21">
    <source>
        <dbReference type="PROSITE" id="PS51385"/>
    </source>
</evidence>
<proteinExistence type="inferred from homology"/>
<comment type="similarity">
    <text evidence="3 19">In the N-terminal section; belongs to the NnrE/AIBP family.</text>
</comment>
<dbReference type="InterPro" id="IPR029056">
    <property type="entry name" value="Ribokinase-like"/>
</dbReference>
<evidence type="ECO:0000256" key="14">
    <source>
        <dbReference type="ARBA" id="ARBA00025153"/>
    </source>
</evidence>
<dbReference type="GO" id="GO:0046496">
    <property type="term" value="P:nicotinamide nucleotide metabolic process"/>
    <property type="evidence" value="ECO:0007669"/>
    <property type="project" value="UniProtKB-UniRule"/>
</dbReference>
<feature type="binding site" evidence="17">
    <location>
        <begin position="419"/>
        <end position="423"/>
    </location>
    <ligand>
        <name>AMP</name>
        <dbReference type="ChEBI" id="CHEBI:456215"/>
    </ligand>
</feature>
<dbReference type="NCBIfam" id="TIGR00196">
    <property type="entry name" value="yjeF_cterm"/>
    <property type="match status" value="1"/>
</dbReference>
<comment type="caution">
    <text evidence="18">Lacks conserved residue(s) required for the propagation of feature annotation.</text>
</comment>
<keyword evidence="23" id="KW-1185">Reference proteome</keyword>
<feature type="binding site" evidence="18">
    <location>
        <begin position="67"/>
        <end position="71"/>
    </location>
    <ligand>
        <name>(6S)-NADPHX</name>
        <dbReference type="ChEBI" id="CHEBI:64076"/>
    </ligand>
</feature>
<dbReference type="SUPFAM" id="SSF53613">
    <property type="entry name" value="Ribokinase-like"/>
    <property type="match status" value="1"/>
</dbReference>
<feature type="binding site" evidence="17">
    <location>
        <position position="335"/>
    </location>
    <ligand>
        <name>(6S)-NADPHX</name>
        <dbReference type="ChEBI" id="CHEBI:64076"/>
    </ligand>
</feature>
<dbReference type="PANTHER" id="PTHR12592">
    <property type="entry name" value="ATP-DEPENDENT (S)-NAD(P)H-HYDRATE DEHYDRATASE FAMILY MEMBER"/>
    <property type="match status" value="1"/>
</dbReference>
<comment type="similarity">
    <text evidence="17">Belongs to the NnrD/CARKD family.</text>
</comment>
<comment type="catalytic activity">
    <reaction evidence="1 18 19">
        <text>(6R)-NADHX = (6S)-NADHX</text>
        <dbReference type="Rhea" id="RHEA:32215"/>
        <dbReference type="ChEBI" id="CHEBI:64074"/>
        <dbReference type="ChEBI" id="CHEBI:64075"/>
        <dbReference type="EC" id="5.1.99.6"/>
    </reaction>
</comment>
<feature type="binding site" evidence="18">
    <location>
        <position position="68"/>
    </location>
    <ligand>
        <name>K(+)</name>
        <dbReference type="ChEBI" id="CHEBI:29103"/>
    </ligand>
</feature>
<dbReference type="HAMAP" id="MF_01965">
    <property type="entry name" value="NADHX_dehydratase"/>
    <property type="match status" value="1"/>
</dbReference>
<dbReference type="EMBL" id="FNNE01000002">
    <property type="protein sequence ID" value="SDW39872.1"/>
    <property type="molecule type" value="Genomic_DNA"/>
</dbReference>
<dbReference type="GO" id="GO:0052855">
    <property type="term" value="F:ADP-dependent NAD(P)H-hydrate dehydratase activity"/>
    <property type="evidence" value="ECO:0007669"/>
    <property type="project" value="UniProtKB-UniRule"/>
</dbReference>
<dbReference type="Pfam" id="PF03853">
    <property type="entry name" value="YjeF_N"/>
    <property type="match status" value="1"/>
</dbReference>
<comment type="function">
    <text evidence="17">Catalyzes the dehydration of the S-form of NAD(P)HX at the expense of ADP, which is converted to AMP. Together with NAD(P)HX epimerase, which catalyzes the epimerization of the S- and R-forms, the enzyme allows the repair of both epimers of NAD(P)HX, a damaged form of NAD(P)H that is a result of enzymatic or heat-dependent hydration.</text>
</comment>
<dbReference type="PIRSF" id="PIRSF017184">
    <property type="entry name" value="Nnr"/>
    <property type="match status" value="1"/>
</dbReference>
<keyword evidence="10 17" id="KW-0520">NAD</keyword>
<comment type="cofactor">
    <cofactor evidence="18 19">
        <name>K(+)</name>
        <dbReference type="ChEBI" id="CHEBI:29103"/>
    </cofactor>
    <text evidence="18 19">Binds 1 potassium ion per subunit.</text>
</comment>
<evidence type="ECO:0000256" key="3">
    <source>
        <dbReference type="ARBA" id="ARBA00006001"/>
    </source>
</evidence>
<dbReference type="InterPro" id="IPR036652">
    <property type="entry name" value="YjeF_N_dom_sf"/>
</dbReference>
<evidence type="ECO:0000256" key="5">
    <source>
        <dbReference type="ARBA" id="ARBA00022723"/>
    </source>
</evidence>
<evidence type="ECO:0000256" key="1">
    <source>
        <dbReference type="ARBA" id="ARBA00000013"/>
    </source>
</evidence>
<feature type="binding site" evidence="18">
    <location>
        <begin position="142"/>
        <end position="148"/>
    </location>
    <ligand>
        <name>(6S)-NADPHX</name>
        <dbReference type="ChEBI" id="CHEBI:64076"/>
    </ligand>
</feature>
<feature type="domain" description="YjeF N-terminal" evidence="21">
    <location>
        <begin position="19"/>
        <end position="228"/>
    </location>
</feature>
<comment type="cofactor">
    <cofactor evidence="17">
        <name>Mg(2+)</name>
        <dbReference type="ChEBI" id="CHEBI:18420"/>
    </cofactor>
</comment>
<comment type="similarity">
    <text evidence="4 19">In the C-terminal section; belongs to the NnrD/CARKD family.</text>
</comment>
<evidence type="ECO:0000256" key="17">
    <source>
        <dbReference type="HAMAP-Rule" id="MF_01965"/>
    </source>
</evidence>
<dbReference type="RefSeq" id="WP_175528281.1">
    <property type="nucleotide sequence ID" value="NZ_FNNE01000002.1"/>
</dbReference>
<evidence type="ECO:0000259" key="20">
    <source>
        <dbReference type="PROSITE" id="PS51383"/>
    </source>
</evidence>
<dbReference type="Pfam" id="PF01256">
    <property type="entry name" value="Carb_kinase"/>
    <property type="match status" value="1"/>
</dbReference>
<dbReference type="InterPro" id="IPR030677">
    <property type="entry name" value="Nnr"/>
</dbReference>
<name>A0A1H2T7K9_9GAMM</name>
<evidence type="ECO:0000256" key="2">
    <source>
        <dbReference type="ARBA" id="ARBA00000909"/>
    </source>
</evidence>
<feature type="binding site" evidence="17">
    <location>
        <position position="382"/>
    </location>
    <ligand>
        <name>(6S)-NADPHX</name>
        <dbReference type="ChEBI" id="CHEBI:64076"/>
    </ligand>
</feature>
<dbReference type="STRING" id="488533.SAMN04487960_102361"/>
<keyword evidence="7 17" id="KW-0067">ATP-binding</keyword>
<dbReference type="PROSITE" id="PS51385">
    <property type="entry name" value="YJEF_N"/>
    <property type="match status" value="1"/>
</dbReference>
<feature type="binding site" evidence="18">
    <location>
        <position position="174"/>
    </location>
    <ligand>
        <name>K(+)</name>
        <dbReference type="ChEBI" id="CHEBI:29103"/>
    </ligand>
</feature>
<protein>
    <recommendedName>
        <fullName evidence="19">Bifunctional NAD(P)H-hydrate repair enzyme</fullName>
    </recommendedName>
    <alternativeName>
        <fullName evidence="19">Nicotinamide nucleotide repair protein</fullName>
    </alternativeName>
    <domain>
        <recommendedName>
            <fullName evidence="19">ADP-dependent (S)-NAD(P)H-hydrate dehydratase</fullName>
            <ecNumber evidence="19">4.2.1.136</ecNumber>
        </recommendedName>
        <alternativeName>
            <fullName evidence="19">ADP-dependent NAD(P)HX dehydratase</fullName>
        </alternativeName>
    </domain>
    <domain>
        <recommendedName>
            <fullName evidence="19">NAD(P)H-hydrate epimerase</fullName>
            <ecNumber evidence="19">5.1.99.6</ecNumber>
        </recommendedName>
    </domain>
</protein>
<gene>
    <name evidence="17" type="primary">nnrD</name>
    <name evidence="18" type="synonym">nnrE</name>
    <name evidence="22" type="ORF">SAMN04487960_102361</name>
</gene>
<evidence type="ECO:0000256" key="6">
    <source>
        <dbReference type="ARBA" id="ARBA00022741"/>
    </source>
</evidence>
<keyword evidence="5 18" id="KW-0479">Metal-binding</keyword>
<comment type="function">
    <text evidence="18">Catalyzes the epimerization of the S- and R-forms of NAD(P)HX, a damaged form of NAD(P)H that is a result of enzymatic or heat-dependent hydration. This is a prerequisite for the S-specific NAD(P)H-hydrate dehydratase to allow the repair of both epimers of NAD(P)HX.</text>
</comment>
<dbReference type="PROSITE" id="PS01050">
    <property type="entry name" value="YJEF_C_2"/>
    <property type="match status" value="1"/>
</dbReference>
<comment type="catalytic activity">
    <reaction evidence="2 18 19">
        <text>(6R)-NADPHX = (6S)-NADPHX</text>
        <dbReference type="Rhea" id="RHEA:32227"/>
        <dbReference type="ChEBI" id="CHEBI:64076"/>
        <dbReference type="ChEBI" id="CHEBI:64077"/>
        <dbReference type="EC" id="5.1.99.6"/>
    </reaction>
</comment>